<proteinExistence type="predicted"/>
<gene>
    <name evidence="3" type="ORF">B4U45_18325</name>
    <name evidence="4" type="ORF">LAUMK4_00604</name>
</gene>
<sequence>MATSKWTELHFRKRLKLERERRGWTQKQFADALSDKDIHLAWTTIAKIEKGSRSVRIDEAAAIADLFGISVDSLLGRRARPKSDRVHILTAAGDTAIRSAGQIIDIAEAVRDRVADLSPPDDDLPSRESLIVGFERIYELLVEVNDALTDTAQAARRAIRDEVRAK</sequence>
<evidence type="ECO:0000313" key="3">
    <source>
        <dbReference type="EMBL" id="ORC08266.1"/>
    </source>
</evidence>
<dbReference type="SMART" id="SM00530">
    <property type="entry name" value="HTH_XRE"/>
    <property type="match status" value="1"/>
</dbReference>
<name>A0A8E2IW41_9MYCO</name>
<evidence type="ECO:0000256" key="1">
    <source>
        <dbReference type="ARBA" id="ARBA00023125"/>
    </source>
</evidence>
<reference evidence="4 6" key="2">
    <citation type="submission" date="2018-09" db="EMBL/GenBank/DDBJ databases">
        <authorList>
            <person name="Tagini F."/>
        </authorList>
    </citation>
    <scope>NUCLEOTIDE SEQUENCE [LARGE SCALE GENOMIC DNA]</scope>
    <source>
        <strain evidence="4 6">MK4</strain>
    </source>
</reference>
<dbReference type="Pfam" id="PF01381">
    <property type="entry name" value="HTH_3"/>
    <property type="match status" value="1"/>
</dbReference>
<dbReference type="PANTHER" id="PTHR46558">
    <property type="entry name" value="TRACRIPTIONAL REGULATORY PROTEIN-RELATED-RELATED"/>
    <property type="match status" value="1"/>
</dbReference>
<accession>A0A8E2IW41</accession>
<reference evidence="3 5" key="1">
    <citation type="submission" date="2017-02" db="EMBL/GenBank/DDBJ databases">
        <title>Mycobacterium kansasii genomes.</title>
        <authorList>
            <person name="Borowka P."/>
            <person name="Strapagiel D."/>
            <person name="Marciniak B."/>
            <person name="Lach J."/>
            <person name="Bakula Z."/>
            <person name="Van Ingen J."/>
            <person name="Safianowska A."/>
            <person name="Brzostek A."/>
            <person name="Dziadek J."/>
            <person name="Jagielski T."/>
        </authorList>
    </citation>
    <scope>NUCLEOTIDE SEQUENCE [LARGE SCALE GENOMIC DNA]</scope>
    <source>
        <strain evidence="3 5">12MK</strain>
    </source>
</reference>
<dbReference type="GeneID" id="66599332"/>
<dbReference type="Proteomes" id="UP000271464">
    <property type="component" value="Unassembled WGS sequence"/>
</dbReference>
<dbReference type="OrthoDB" id="4158323at2"/>
<evidence type="ECO:0000313" key="6">
    <source>
        <dbReference type="Proteomes" id="UP000271464"/>
    </source>
</evidence>
<keyword evidence="6" id="KW-1185">Reference proteome</keyword>
<dbReference type="CDD" id="cd00093">
    <property type="entry name" value="HTH_XRE"/>
    <property type="match status" value="1"/>
</dbReference>
<comment type="caution">
    <text evidence="3">The sequence shown here is derived from an EMBL/GenBank/DDBJ whole genome shotgun (WGS) entry which is preliminary data.</text>
</comment>
<dbReference type="EMBL" id="MWQA01000001">
    <property type="protein sequence ID" value="ORC08266.1"/>
    <property type="molecule type" value="Genomic_DNA"/>
</dbReference>
<dbReference type="AlphaFoldDB" id="A0A8E2IW41"/>
<evidence type="ECO:0000313" key="5">
    <source>
        <dbReference type="Proteomes" id="UP000192335"/>
    </source>
</evidence>
<dbReference type="RefSeq" id="WP_075549628.1">
    <property type="nucleotide sequence ID" value="NZ_CADEAW010000055.1"/>
</dbReference>
<feature type="domain" description="HTH cro/C1-type" evidence="2">
    <location>
        <begin position="15"/>
        <end position="74"/>
    </location>
</feature>
<dbReference type="InterPro" id="IPR001387">
    <property type="entry name" value="Cro/C1-type_HTH"/>
</dbReference>
<dbReference type="PANTHER" id="PTHR46558:SF4">
    <property type="entry name" value="DNA-BIDING PHAGE PROTEIN"/>
    <property type="match status" value="1"/>
</dbReference>
<keyword evidence="1" id="KW-0238">DNA-binding</keyword>
<organism evidence="3 5">
    <name type="scientific">Mycobacterium persicum</name>
    <dbReference type="NCBI Taxonomy" id="1487726"/>
    <lineage>
        <taxon>Bacteria</taxon>
        <taxon>Bacillati</taxon>
        <taxon>Actinomycetota</taxon>
        <taxon>Actinomycetes</taxon>
        <taxon>Mycobacteriales</taxon>
        <taxon>Mycobacteriaceae</taxon>
        <taxon>Mycobacterium</taxon>
    </lineage>
</organism>
<dbReference type="SUPFAM" id="SSF47413">
    <property type="entry name" value="lambda repressor-like DNA-binding domains"/>
    <property type="match status" value="1"/>
</dbReference>
<dbReference type="Proteomes" id="UP000192335">
    <property type="component" value="Unassembled WGS sequence"/>
</dbReference>
<dbReference type="PROSITE" id="PS50943">
    <property type="entry name" value="HTH_CROC1"/>
    <property type="match status" value="1"/>
</dbReference>
<dbReference type="EMBL" id="UPHM01000012">
    <property type="protein sequence ID" value="VAZ88144.1"/>
    <property type="molecule type" value="Genomic_DNA"/>
</dbReference>
<evidence type="ECO:0000313" key="4">
    <source>
        <dbReference type="EMBL" id="VAZ88144.1"/>
    </source>
</evidence>
<dbReference type="InterPro" id="IPR010982">
    <property type="entry name" value="Lambda_DNA-bd_dom_sf"/>
</dbReference>
<dbReference type="Gene3D" id="1.10.260.40">
    <property type="entry name" value="lambda repressor-like DNA-binding domains"/>
    <property type="match status" value="1"/>
</dbReference>
<dbReference type="GO" id="GO:0003677">
    <property type="term" value="F:DNA binding"/>
    <property type="evidence" value="ECO:0007669"/>
    <property type="project" value="UniProtKB-KW"/>
</dbReference>
<evidence type="ECO:0000259" key="2">
    <source>
        <dbReference type="PROSITE" id="PS50943"/>
    </source>
</evidence>
<protein>
    <recommendedName>
        <fullName evidence="2">HTH cro/C1-type domain-containing protein</fullName>
    </recommendedName>
</protein>